<evidence type="ECO:0000256" key="2">
    <source>
        <dbReference type="ARBA" id="ARBA00022801"/>
    </source>
</evidence>
<protein>
    <submittedName>
        <fullName evidence="4">Proprotein convertase P-domain-containing protein</fullName>
    </submittedName>
</protein>
<keyword evidence="1" id="KW-0645">Protease</keyword>
<dbReference type="EMBL" id="JARXRN010000029">
    <property type="protein sequence ID" value="MDH5832273.1"/>
    <property type="molecule type" value="Genomic_DNA"/>
</dbReference>
<keyword evidence="2" id="KW-0378">Hydrolase</keyword>
<dbReference type="Pfam" id="PF01483">
    <property type="entry name" value="P_proprotein"/>
    <property type="match status" value="1"/>
</dbReference>
<reference evidence="4 5" key="1">
    <citation type="submission" date="2023-04" db="EMBL/GenBank/DDBJ databases">
        <title>Luteimonas sp. M1R5S18.</title>
        <authorList>
            <person name="Sun J.-Q."/>
        </authorList>
    </citation>
    <scope>NUCLEOTIDE SEQUENCE [LARGE SCALE GENOMIC DNA]</scope>
    <source>
        <strain evidence="4 5">M1R5S18</strain>
    </source>
</reference>
<name>A0ABT6JP70_9GAMM</name>
<gene>
    <name evidence="4" type="ORF">QFW80_17280</name>
</gene>
<organism evidence="4 5">
    <name type="scientific">Luteimonas rhizosphaericola</name>
    <dbReference type="NCBI Taxonomy" id="3042024"/>
    <lineage>
        <taxon>Bacteria</taxon>
        <taxon>Pseudomonadati</taxon>
        <taxon>Pseudomonadota</taxon>
        <taxon>Gammaproteobacteria</taxon>
        <taxon>Lysobacterales</taxon>
        <taxon>Lysobacteraceae</taxon>
        <taxon>Luteimonas</taxon>
    </lineage>
</organism>
<dbReference type="PROSITE" id="PS51829">
    <property type="entry name" value="P_HOMO_B"/>
    <property type="match status" value="1"/>
</dbReference>
<comment type="caution">
    <text evidence="4">The sequence shown here is derived from an EMBL/GenBank/DDBJ whole genome shotgun (WGS) entry which is preliminary data.</text>
</comment>
<dbReference type="InterPro" id="IPR008979">
    <property type="entry name" value="Galactose-bd-like_sf"/>
</dbReference>
<sequence>MVRGYSAYSGVTLSGSYTAGSGGGAQTYSNTTDYAIADNATVESPIPVSGRSGNAPSGTPVAVDIRHTYRGDLKVDLVAPDGSVYVLHNRAGGSADNVIGTYTLNLSSEPLNGTWRLRVNDNYAGDTGYINSWSITF</sequence>
<feature type="domain" description="P/Homo B" evidence="3">
    <location>
        <begin position="23"/>
        <end position="137"/>
    </location>
</feature>
<evidence type="ECO:0000259" key="3">
    <source>
        <dbReference type="PROSITE" id="PS51829"/>
    </source>
</evidence>
<dbReference type="SUPFAM" id="SSF49785">
    <property type="entry name" value="Galactose-binding domain-like"/>
    <property type="match status" value="1"/>
</dbReference>
<accession>A0ABT6JP70</accession>
<evidence type="ECO:0000256" key="1">
    <source>
        <dbReference type="ARBA" id="ARBA00022670"/>
    </source>
</evidence>
<dbReference type="Proteomes" id="UP001156831">
    <property type="component" value="Unassembled WGS sequence"/>
</dbReference>
<keyword evidence="5" id="KW-1185">Reference proteome</keyword>
<dbReference type="InterPro" id="IPR002884">
    <property type="entry name" value="P_dom"/>
</dbReference>
<dbReference type="Gene3D" id="2.60.120.260">
    <property type="entry name" value="Galactose-binding domain-like"/>
    <property type="match status" value="1"/>
</dbReference>
<evidence type="ECO:0000313" key="4">
    <source>
        <dbReference type="EMBL" id="MDH5832273.1"/>
    </source>
</evidence>
<evidence type="ECO:0000313" key="5">
    <source>
        <dbReference type="Proteomes" id="UP001156831"/>
    </source>
</evidence>
<proteinExistence type="predicted"/>